<dbReference type="STRING" id="376489.A5892_01305"/>
<keyword evidence="3 4" id="KW-0732">Signal</keyword>
<dbReference type="EMBL" id="CP015243">
    <property type="protein sequence ID" value="ANF56267.1"/>
    <property type="molecule type" value="Genomic_DNA"/>
</dbReference>
<dbReference type="Gene3D" id="3.40.190.170">
    <property type="entry name" value="Bacterial extracellular solute-binding protein, family 7"/>
    <property type="match status" value="1"/>
</dbReference>
<gene>
    <name evidence="5" type="ORF">A5892_01305</name>
</gene>
<dbReference type="Proteomes" id="UP000077875">
    <property type="component" value="Chromosome"/>
</dbReference>
<reference evidence="5 6" key="1">
    <citation type="submission" date="2016-04" db="EMBL/GenBank/DDBJ databases">
        <title>Complete Genome Sequence of Halotalea alkalilenta IHB B 13600.</title>
        <authorList>
            <person name="Swarnkar M.K."/>
            <person name="Sharma A."/>
            <person name="Kaushal K."/>
            <person name="Soni R."/>
            <person name="Rana S."/>
            <person name="Singh A.K."/>
            <person name="Gulati A."/>
        </authorList>
    </citation>
    <scope>NUCLEOTIDE SEQUENCE [LARGE SCALE GENOMIC DNA]</scope>
    <source>
        <strain evidence="5 6">IHB B 13600</strain>
    </source>
</reference>
<evidence type="ECO:0000256" key="2">
    <source>
        <dbReference type="ARBA" id="ARBA00022448"/>
    </source>
</evidence>
<dbReference type="Pfam" id="PF03480">
    <property type="entry name" value="DctP"/>
    <property type="match status" value="1"/>
</dbReference>
<proteinExistence type="inferred from homology"/>
<evidence type="ECO:0000256" key="3">
    <source>
        <dbReference type="ARBA" id="ARBA00022729"/>
    </source>
</evidence>
<name>A0A172YAM1_9GAMM</name>
<dbReference type="KEGG" id="haa:A5892_01305"/>
<protein>
    <submittedName>
        <fullName evidence="5">C4-dicarboxylate ABC transporter</fullName>
    </submittedName>
</protein>
<feature type="chain" id="PRO_5008004528" evidence="4">
    <location>
        <begin position="22"/>
        <end position="339"/>
    </location>
</feature>
<evidence type="ECO:0000313" key="6">
    <source>
        <dbReference type="Proteomes" id="UP000077875"/>
    </source>
</evidence>
<evidence type="ECO:0000313" key="5">
    <source>
        <dbReference type="EMBL" id="ANF56267.1"/>
    </source>
</evidence>
<comment type="similarity">
    <text evidence="1">Belongs to the bacterial solute-binding protein 7 family.</text>
</comment>
<feature type="signal peptide" evidence="4">
    <location>
        <begin position="1"/>
        <end position="21"/>
    </location>
</feature>
<dbReference type="NCBIfam" id="NF037995">
    <property type="entry name" value="TRAP_S1"/>
    <property type="match status" value="1"/>
</dbReference>
<keyword evidence="2" id="KW-0813">Transport</keyword>
<sequence>MRPLRPAMALVIAALTIGAFAPGVAAETVIRVSYGNQPGEPIDLAVRQWATWVEEESGGDLVLRPFPASQLGNETEITEQARFGSAVIGISAYSNFFDVAPDLSVIDAPYIADSFEAKARIFDSDWFQAQSAALVEQGYRIVVPWVAYGERQLLSNREVRTPEDLRGVRIRVQNSPMYVAALRSMNAVPTPMSLGDVYPALAQGMIDGVENPIPVLHGGRFEEVVKRLSLTRHMQTTAPFVTGEEFWQRLTPEQRRILSETGARMAEYANRLIEERSEADLERMRDAGVEVIEVDLAPFRSRAREMIPSAFPQWSDPGLFDRMLEITANDPPRPEEDPL</sequence>
<dbReference type="GO" id="GO:0055085">
    <property type="term" value="P:transmembrane transport"/>
    <property type="evidence" value="ECO:0007669"/>
    <property type="project" value="InterPro"/>
</dbReference>
<dbReference type="InterPro" id="IPR038404">
    <property type="entry name" value="TRAP_DctP_sf"/>
</dbReference>
<organism evidence="5 6">
    <name type="scientific">Halotalea alkalilenta</name>
    <dbReference type="NCBI Taxonomy" id="376489"/>
    <lineage>
        <taxon>Bacteria</taxon>
        <taxon>Pseudomonadati</taxon>
        <taxon>Pseudomonadota</taxon>
        <taxon>Gammaproteobacteria</taxon>
        <taxon>Oceanospirillales</taxon>
        <taxon>Halomonadaceae</taxon>
        <taxon>Halotalea</taxon>
    </lineage>
</organism>
<accession>A0A172YAM1</accession>
<evidence type="ECO:0000256" key="1">
    <source>
        <dbReference type="ARBA" id="ARBA00009023"/>
    </source>
</evidence>
<dbReference type="RefSeq" id="WP_064121256.1">
    <property type="nucleotide sequence ID" value="NZ_CP015243.1"/>
</dbReference>
<keyword evidence="6" id="KW-1185">Reference proteome</keyword>
<dbReference type="PANTHER" id="PTHR33376">
    <property type="match status" value="1"/>
</dbReference>
<dbReference type="AlphaFoldDB" id="A0A172YAM1"/>
<evidence type="ECO:0000256" key="4">
    <source>
        <dbReference type="SAM" id="SignalP"/>
    </source>
</evidence>
<dbReference type="PANTHER" id="PTHR33376:SF7">
    <property type="entry name" value="C4-DICARBOXYLATE-BINDING PROTEIN DCTB"/>
    <property type="match status" value="1"/>
</dbReference>
<dbReference type="InterPro" id="IPR018389">
    <property type="entry name" value="DctP_fam"/>
</dbReference>
<dbReference type="CDD" id="cd13669">
    <property type="entry name" value="PBP2_TRAP_TM0322_like"/>
    <property type="match status" value="1"/>
</dbReference>